<sequence>MRVRVRLQPRASRDEIVGWSDDGSLRVRVTSAPERGKANLQLLRLLAATLGMSRGRLRIVAGERSREKVIDIDGDEGEVLAALSGAQRGGSR</sequence>
<comment type="similarity">
    <text evidence="1 2">Belongs to the UPF0235 family.</text>
</comment>
<evidence type="ECO:0000313" key="3">
    <source>
        <dbReference type="EMBL" id="KPJ54474.1"/>
    </source>
</evidence>
<dbReference type="Pfam" id="PF02594">
    <property type="entry name" value="DUF167"/>
    <property type="match status" value="1"/>
</dbReference>
<dbReference type="SUPFAM" id="SSF69786">
    <property type="entry name" value="YggU-like"/>
    <property type="match status" value="1"/>
</dbReference>
<dbReference type="NCBIfam" id="TIGR00251">
    <property type="entry name" value="DUF167 family protein"/>
    <property type="match status" value="1"/>
</dbReference>
<dbReference type="SMART" id="SM01152">
    <property type="entry name" value="DUF167"/>
    <property type="match status" value="1"/>
</dbReference>
<dbReference type="PANTHER" id="PTHR13420:SF7">
    <property type="entry name" value="UPF0235 PROTEIN C15ORF40"/>
    <property type="match status" value="1"/>
</dbReference>
<dbReference type="GO" id="GO:0005737">
    <property type="term" value="C:cytoplasm"/>
    <property type="evidence" value="ECO:0007669"/>
    <property type="project" value="TreeGrafter"/>
</dbReference>
<dbReference type="PANTHER" id="PTHR13420">
    <property type="entry name" value="UPF0235 PROTEIN C15ORF40"/>
    <property type="match status" value="1"/>
</dbReference>
<name>A0A0S7WWE2_UNCT6</name>
<dbReference type="STRING" id="1703770.AMJ39_00110"/>
<dbReference type="Gene3D" id="3.30.1200.10">
    <property type="entry name" value="YggU-like"/>
    <property type="match status" value="1"/>
</dbReference>
<dbReference type="HAMAP" id="MF_00634">
    <property type="entry name" value="UPF0235"/>
    <property type="match status" value="1"/>
</dbReference>
<dbReference type="AlphaFoldDB" id="A0A0S7WWE2"/>
<organism evidence="3 4">
    <name type="scientific">candidate division TA06 bacterium DG_24</name>
    <dbReference type="NCBI Taxonomy" id="1703770"/>
    <lineage>
        <taxon>Bacteria</taxon>
        <taxon>Bacteria division TA06</taxon>
    </lineage>
</organism>
<gene>
    <name evidence="3" type="ORF">AMJ39_00110</name>
</gene>
<comment type="caution">
    <text evidence="3">The sequence shown here is derived from an EMBL/GenBank/DDBJ whole genome shotgun (WGS) entry which is preliminary data.</text>
</comment>
<dbReference type="EMBL" id="LIZS01000001">
    <property type="protein sequence ID" value="KPJ54474.1"/>
    <property type="molecule type" value="Genomic_DNA"/>
</dbReference>
<protein>
    <recommendedName>
        <fullName evidence="2">UPF0235 protein AMJ39_00110</fullName>
    </recommendedName>
</protein>
<evidence type="ECO:0000313" key="4">
    <source>
        <dbReference type="Proteomes" id="UP000052008"/>
    </source>
</evidence>
<reference evidence="3 4" key="1">
    <citation type="journal article" date="2015" name="Microbiome">
        <title>Genomic resolution of linkages in carbon, nitrogen, and sulfur cycling among widespread estuary sediment bacteria.</title>
        <authorList>
            <person name="Baker B.J."/>
            <person name="Lazar C.S."/>
            <person name="Teske A.P."/>
            <person name="Dick G.J."/>
        </authorList>
    </citation>
    <scope>NUCLEOTIDE SEQUENCE [LARGE SCALE GENOMIC DNA]</scope>
    <source>
        <strain evidence="3">DG_24</strain>
    </source>
</reference>
<accession>A0A0S7WWE2</accession>
<dbReference type="InterPro" id="IPR036591">
    <property type="entry name" value="YggU-like_sf"/>
</dbReference>
<proteinExistence type="inferred from homology"/>
<dbReference type="Proteomes" id="UP000052008">
    <property type="component" value="Unassembled WGS sequence"/>
</dbReference>
<evidence type="ECO:0000256" key="1">
    <source>
        <dbReference type="ARBA" id="ARBA00010364"/>
    </source>
</evidence>
<dbReference type="InterPro" id="IPR003746">
    <property type="entry name" value="DUF167"/>
</dbReference>
<evidence type="ECO:0000256" key="2">
    <source>
        <dbReference type="HAMAP-Rule" id="MF_00634"/>
    </source>
</evidence>